<proteinExistence type="predicted"/>
<dbReference type="EMBL" id="JAVRFD010001114">
    <property type="protein sequence ID" value="MDT0551462.1"/>
    <property type="molecule type" value="Genomic_DNA"/>
</dbReference>
<keyword evidence="3" id="KW-1185">Reference proteome</keyword>
<reference evidence="2" key="1">
    <citation type="submission" date="2024-05" db="EMBL/GenBank/DDBJ databases">
        <title>30 novel species of actinomycetes from the DSMZ collection.</title>
        <authorList>
            <person name="Nouioui I."/>
        </authorList>
    </citation>
    <scope>NUCLEOTIDE SEQUENCE</scope>
    <source>
        <strain evidence="2">DSM 41529</strain>
    </source>
</reference>
<evidence type="ECO:0000313" key="3">
    <source>
        <dbReference type="Proteomes" id="UP001180754"/>
    </source>
</evidence>
<comment type="caution">
    <text evidence="2">The sequence shown here is derived from an EMBL/GenBank/DDBJ whole genome shotgun (WGS) entry which is preliminary data.</text>
</comment>
<dbReference type="InterPro" id="IPR029016">
    <property type="entry name" value="GAF-like_dom_sf"/>
</dbReference>
<dbReference type="Proteomes" id="UP001180754">
    <property type="component" value="Unassembled WGS sequence"/>
</dbReference>
<feature type="non-terminal residue" evidence="2">
    <location>
        <position position="128"/>
    </location>
</feature>
<gene>
    <name evidence="2" type="ORF">RND15_53810</name>
</gene>
<feature type="domain" description="GAF" evidence="1">
    <location>
        <begin position="3"/>
        <end position="126"/>
    </location>
</feature>
<dbReference type="Pfam" id="PF13185">
    <property type="entry name" value="GAF_2"/>
    <property type="match status" value="1"/>
</dbReference>
<evidence type="ECO:0000313" key="2">
    <source>
        <dbReference type="EMBL" id="MDT0551462.1"/>
    </source>
</evidence>
<protein>
    <submittedName>
        <fullName evidence="2">GAF domain-containing protein</fullName>
    </submittedName>
</protein>
<accession>A0ABU2Y177</accession>
<sequence length="128" mass="14297">MLEVLCLVADTARTLLGFDFCGVLIPDAHRERLLVQGWSGLSEEYVRRVNSDRPIRLDSRSPSSRSFHQGEPVAIRDVRIEPDFALWAGVAQDQGYRAIVAVPLIAGTEVLGTLNGYYTSVHTFTRHE</sequence>
<dbReference type="RefSeq" id="WP_311731659.1">
    <property type="nucleotide sequence ID" value="NZ_JAVRFD010001114.1"/>
</dbReference>
<dbReference type="SUPFAM" id="SSF55781">
    <property type="entry name" value="GAF domain-like"/>
    <property type="match status" value="1"/>
</dbReference>
<evidence type="ECO:0000259" key="1">
    <source>
        <dbReference type="Pfam" id="PF13185"/>
    </source>
</evidence>
<organism evidence="2 3">
    <name type="scientific">Streptomyces lonegramiae</name>
    <dbReference type="NCBI Taxonomy" id="3075524"/>
    <lineage>
        <taxon>Bacteria</taxon>
        <taxon>Bacillati</taxon>
        <taxon>Actinomycetota</taxon>
        <taxon>Actinomycetes</taxon>
        <taxon>Kitasatosporales</taxon>
        <taxon>Streptomycetaceae</taxon>
        <taxon>Streptomyces</taxon>
    </lineage>
</organism>
<dbReference type="InterPro" id="IPR003018">
    <property type="entry name" value="GAF"/>
</dbReference>
<dbReference type="Gene3D" id="3.30.450.40">
    <property type="match status" value="1"/>
</dbReference>
<name>A0ABU2Y177_9ACTN</name>